<dbReference type="InterPro" id="IPR019795">
    <property type="entry name" value="Globin_bac-like_CS"/>
</dbReference>
<dbReference type="SUPFAM" id="SSF46458">
    <property type="entry name" value="Globin-like"/>
    <property type="match status" value="1"/>
</dbReference>
<sequence length="162" mass="18069">MMTDPAQPPASAPAPTPVDPALPARVLLRNGENGAAIGASFYEQVGGRPFFEKLVTEFYRGVAGDPVLKPMYPEEDLGPAAARLTGFLEQYWGGPGTYSEQRGHPRLRQRHQPFKVNPDARDRWLLHMRAAVDSAELPELQRTVLWDYLERAAHAMLNTFDD</sequence>
<evidence type="ECO:0000256" key="5">
    <source>
        <dbReference type="ARBA" id="ARBA00023004"/>
    </source>
</evidence>
<comment type="similarity">
    <text evidence="6">Belongs to the truncated hemoglobin family. Group II subfamily.</text>
</comment>
<name>A0ABY2IGP9_9MICO</name>
<dbReference type="CDD" id="cd14771">
    <property type="entry name" value="TrHb2_Mt-trHbO-like_O"/>
    <property type="match status" value="1"/>
</dbReference>
<protein>
    <submittedName>
        <fullName evidence="7">Globin</fullName>
    </submittedName>
</protein>
<evidence type="ECO:0000313" key="8">
    <source>
        <dbReference type="Proteomes" id="UP000297608"/>
    </source>
</evidence>
<dbReference type="PANTHER" id="PTHR47366:SF1">
    <property type="entry name" value="TWO-ON-TWO HEMOGLOBIN-3"/>
    <property type="match status" value="1"/>
</dbReference>
<keyword evidence="4" id="KW-0479">Metal-binding</keyword>
<keyword evidence="3" id="KW-0349">Heme</keyword>
<dbReference type="Proteomes" id="UP000297608">
    <property type="component" value="Unassembled WGS sequence"/>
</dbReference>
<dbReference type="InterPro" id="IPR044203">
    <property type="entry name" value="GlbO/GLB3-like"/>
</dbReference>
<gene>
    <name evidence="7" type="ORF">E3O44_02585</name>
</gene>
<accession>A0ABY2IGP9</accession>
<dbReference type="InterPro" id="IPR009050">
    <property type="entry name" value="Globin-like_sf"/>
</dbReference>
<dbReference type="InterPro" id="IPR012292">
    <property type="entry name" value="Globin/Proto"/>
</dbReference>
<dbReference type="PANTHER" id="PTHR47366">
    <property type="entry name" value="TWO-ON-TWO HEMOGLOBIN-3"/>
    <property type="match status" value="1"/>
</dbReference>
<proteinExistence type="inferred from homology"/>
<evidence type="ECO:0000256" key="4">
    <source>
        <dbReference type="ARBA" id="ARBA00022723"/>
    </source>
</evidence>
<keyword evidence="8" id="KW-1185">Reference proteome</keyword>
<evidence type="ECO:0000313" key="7">
    <source>
        <dbReference type="EMBL" id="TFB90512.1"/>
    </source>
</evidence>
<evidence type="ECO:0000256" key="6">
    <source>
        <dbReference type="ARBA" id="ARBA00034496"/>
    </source>
</evidence>
<dbReference type="EMBL" id="SOFG01000004">
    <property type="protein sequence ID" value="TFB90512.1"/>
    <property type="molecule type" value="Genomic_DNA"/>
</dbReference>
<keyword evidence="2" id="KW-0813">Transport</keyword>
<evidence type="ECO:0000256" key="3">
    <source>
        <dbReference type="ARBA" id="ARBA00022617"/>
    </source>
</evidence>
<reference evidence="7 8" key="1">
    <citation type="submission" date="2019-03" db="EMBL/GenBank/DDBJ databases">
        <title>Genomics of glacier-inhabiting Cryobacterium strains.</title>
        <authorList>
            <person name="Liu Q."/>
            <person name="Xin Y.-H."/>
        </authorList>
    </citation>
    <scope>NUCLEOTIDE SEQUENCE [LARGE SCALE GENOMIC DNA]</scope>
    <source>
        <strain evidence="7 8">MDB2-B</strain>
    </source>
</reference>
<dbReference type="PROSITE" id="PS01213">
    <property type="entry name" value="GLOBIN_FAM_2"/>
    <property type="match status" value="1"/>
</dbReference>
<comment type="caution">
    <text evidence="7">The sequence shown here is derived from an EMBL/GenBank/DDBJ whole genome shotgun (WGS) entry which is preliminary data.</text>
</comment>
<keyword evidence="5" id="KW-0408">Iron</keyword>
<comment type="cofactor">
    <cofactor evidence="1">
        <name>heme</name>
        <dbReference type="ChEBI" id="CHEBI:30413"/>
    </cofactor>
</comment>
<evidence type="ECO:0000256" key="2">
    <source>
        <dbReference type="ARBA" id="ARBA00022448"/>
    </source>
</evidence>
<dbReference type="Gene3D" id="1.10.490.10">
    <property type="entry name" value="Globins"/>
    <property type="match status" value="1"/>
</dbReference>
<dbReference type="Pfam" id="PF01152">
    <property type="entry name" value="Bac_globin"/>
    <property type="match status" value="1"/>
</dbReference>
<dbReference type="InterPro" id="IPR001486">
    <property type="entry name" value="Hemoglobin_trunc"/>
</dbReference>
<evidence type="ECO:0000256" key="1">
    <source>
        <dbReference type="ARBA" id="ARBA00001971"/>
    </source>
</evidence>
<organism evidence="7 8">
    <name type="scientific">Cryobacterium algoricola</name>
    <dbReference type="NCBI Taxonomy" id="1259183"/>
    <lineage>
        <taxon>Bacteria</taxon>
        <taxon>Bacillati</taxon>
        <taxon>Actinomycetota</taxon>
        <taxon>Actinomycetes</taxon>
        <taxon>Micrococcales</taxon>
        <taxon>Microbacteriaceae</taxon>
        <taxon>Cryobacterium</taxon>
    </lineage>
</organism>